<keyword evidence="6" id="KW-0503">Monooxygenase</keyword>
<dbReference type="OrthoDB" id="655030at2759"/>
<dbReference type="SUPFAM" id="SSF51905">
    <property type="entry name" value="FAD/NAD(P)-binding domain"/>
    <property type="match status" value="1"/>
</dbReference>
<dbReference type="PANTHER" id="PTHR46865">
    <property type="entry name" value="OXIDOREDUCTASE-RELATED"/>
    <property type="match status" value="1"/>
</dbReference>
<dbReference type="VEuPathDB" id="FungiDB:SPSK_03398"/>
<sequence>MPLSILIVGCSVAGPALASFLQLAPFPPGQRPRITVLERAPAVRNHGQNVDVRGVGAALLQKLGIEKAVKASTTGEAGVQWVTSAGHVWAELGGASDGDTGRHNPTSDIEILRGRMAQILWKRSTTIANTNAVEYIFGDHLDGIEQDHTTNTVTVHFARAGTKRTFDLVVGADGLLSSTRSMVWGPDHEAECVRPLHMYAGFFSLPQDTAAGDCDFRRCYHTHGRRLLSIRPDKQNHRSTALLTVVNETDERLAKAARGHGKTVVAAQKELIREYFADAGWQAPRLVREMMASDDFYYSMVAQVKMATWHRGRVVLLGDAAHCASHLSGMGTTLALLGAYHLASSLARHADDVETALAAYEADMRPHVDKAQKLMPCLLRILSPATTWGVWLVDTTIRFLVWSRLFILVLLFNGPDADAEALPEDGFTQPPEYEE</sequence>
<keyword evidence="1" id="KW-0285">Flavoprotein</keyword>
<keyword evidence="3" id="KW-0560">Oxidoreductase</keyword>
<comment type="caution">
    <text evidence="6">The sequence shown here is derived from an EMBL/GenBank/DDBJ whole genome shotgun (WGS) entry which is preliminary data.</text>
</comment>
<dbReference type="AlphaFoldDB" id="A0A0F2LXC2"/>
<feature type="domain" description="FAD-binding" evidence="5">
    <location>
        <begin position="4"/>
        <end position="371"/>
    </location>
</feature>
<evidence type="ECO:0000313" key="7">
    <source>
        <dbReference type="Proteomes" id="UP000033710"/>
    </source>
</evidence>
<dbReference type="PRINTS" id="PR00420">
    <property type="entry name" value="RNGMNOXGNASE"/>
</dbReference>
<reference evidence="6 7" key="2">
    <citation type="journal article" date="2015" name="Eukaryot. Cell">
        <title>Asexual propagation of a virulent clone complex in a human and feline outbreak of sporotrichosis.</title>
        <authorList>
            <person name="Teixeira Mde M."/>
            <person name="Rodrigues A.M."/>
            <person name="Tsui C.K."/>
            <person name="de Almeida L.G."/>
            <person name="Van Diepeningen A.D."/>
            <person name="van den Ende B.G."/>
            <person name="Fernandes G.F."/>
            <person name="Kano R."/>
            <person name="Hamelin R.C."/>
            <person name="Lopes-Bezerra L.M."/>
            <person name="Vasconcelos A.T."/>
            <person name="de Hoog S."/>
            <person name="de Camargo Z.P."/>
            <person name="Felipe M.S."/>
        </authorList>
    </citation>
    <scope>NUCLEOTIDE SEQUENCE [LARGE SCALE GENOMIC DNA]</scope>
    <source>
        <strain evidence="6 7">1099-18</strain>
    </source>
</reference>
<dbReference type="Pfam" id="PF01494">
    <property type="entry name" value="FAD_binding_3"/>
    <property type="match status" value="1"/>
</dbReference>
<dbReference type="Proteomes" id="UP000033710">
    <property type="component" value="Unassembled WGS sequence"/>
</dbReference>
<protein>
    <submittedName>
        <fullName evidence="6">FAD-binding protein monooxygenase protein</fullName>
    </submittedName>
</protein>
<dbReference type="GeneID" id="27665513"/>
<dbReference type="GO" id="GO:0004497">
    <property type="term" value="F:monooxygenase activity"/>
    <property type="evidence" value="ECO:0007669"/>
    <property type="project" value="UniProtKB-KW"/>
</dbReference>
<keyword evidence="4" id="KW-0732">Signal</keyword>
<dbReference type="GO" id="GO:0071949">
    <property type="term" value="F:FAD binding"/>
    <property type="evidence" value="ECO:0007669"/>
    <property type="project" value="InterPro"/>
</dbReference>
<feature type="chain" id="PRO_5002454721" evidence="4">
    <location>
        <begin position="19"/>
        <end position="435"/>
    </location>
</feature>
<gene>
    <name evidence="6" type="ORF">SPSK_03398</name>
</gene>
<accession>A0A0F2LXC2</accession>
<organism evidence="6 7">
    <name type="scientific">Sporothrix schenckii 1099-18</name>
    <dbReference type="NCBI Taxonomy" id="1397361"/>
    <lineage>
        <taxon>Eukaryota</taxon>
        <taxon>Fungi</taxon>
        <taxon>Dikarya</taxon>
        <taxon>Ascomycota</taxon>
        <taxon>Pezizomycotina</taxon>
        <taxon>Sordariomycetes</taxon>
        <taxon>Sordariomycetidae</taxon>
        <taxon>Ophiostomatales</taxon>
        <taxon>Ophiostomataceae</taxon>
        <taxon>Sporothrix</taxon>
    </lineage>
</organism>
<dbReference type="InterPro" id="IPR002938">
    <property type="entry name" value="FAD-bd"/>
</dbReference>
<dbReference type="KEGG" id="ssck:SPSK_03398"/>
<evidence type="ECO:0000256" key="4">
    <source>
        <dbReference type="SAM" id="SignalP"/>
    </source>
</evidence>
<evidence type="ECO:0000256" key="2">
    <source>
        <dbReference type="ARBA" id="ARBA00022827"/>
    </source>
</evidence>
<evidence type="ECO:0000256" key="1">
    <source>
        <dbReference type="ARBA" id="ARBA00022630"/>
    </source>
</evidence>
<evidence type="ECO:0000256" key="3">
    <source>
        <dbReference type="ARBA" id="ARBA00023002"/>
    </source>
</evidence>
<dbReference type="InterPro" id="IPR036188">
    <property type="entry name" value="FAD/NAD-bd_sf"/>
</dbReference>
<dbReference type="PANTHER" id="PTHR46865:SF2">
    <property type="entry name" value="MONOOXYGENASE"/>
    <property type="match status" value="1"/>
</dbReference>
<dbReference type="EMBL" id="AXCR01000010">
    <property type="protein sequence ID" value="KJR82113.1"/>
    <property type="molecule type" value="Genomic_DNA"/>
</dbReference>
<proteinExistence type="predicted"/>
<reference evidence="6 7" key="1">
    <citation type="journal article" date="2014" name="BMC Genomics">
        <title>Comparative genomics of the major fungal agents of human and animal Sporotrichosis: Sporothrix schenckii and Sporothrix brasiliensis.</title>
        <authorList>
            <person name="Teixeira M.M."/>
            <person name="de Almeida L.G."/>
            <person name="Kubitschek-Barreira P."/>
            <person name="Alves F.L."/>
            <person name="Kioshima E.S."/>
            <person name="Abadio A.K."/>
            <person name="Fernandes L."/>
            <person name="Derengowski L.S."/>
            <person name="Ferreira K.S."/>
            <person name="Souza R.C."/>
            <person name="Ruiz J.C."/>
            <person name="de Andrade N.C."/>
            <person name="Paes H.C."/>
            <person name="Nicola A.M."/>
            <person name="Albuquerque P."/>
            <person name="Gerber A.L."/>
            <person name="Martins V.P."/>
            <person name="Peconick L.D."/>
            <person name="Neto A.V."/>
            <person name="Chaucanez C.B."/>
            <person name="Silva P.A."/>
            <person name="Cunha O.L."/>
            <person name="de Oliveira F.F."/>
            <person name="dos Santos T.C."/>
            <person name="Barros A.L."/>
            <person name="Soares M.A."/>
            <person name="de Oliveira L.M."/>
            <person name="Marini M.M."/>
            <person name="Villalobos-Duno H."/>
            <person name="Cunha M.M."/>
            <person name="de Hoog S."/>
            <person name="da Silveira J.F."/>
            <person name="Henrissat B."/>
            <person name="Nino-Vega G.A."/>
            <person name="Cisalpino P.S."/>
            <person name="Mora-Montes H.M."/>
            <person name="Almeida S.R."/>
            <person name="Stajich J.E."/>
            <person name="Lopes-Bezerra L.M."/>
            <person name="Vasconcelos A.T."/>
            <person name="Felipe M.S."/>
        </authorList>
    </citation>
    <scope>NUCLEOTIDE SEQUENCE [LARGE SCALE GENOMIC DNA]</scope>
    <source>
        <strain evidence="6 7">1099-18</strain>
    </source>
</reference>
<feature type="signal peptide" evidence="4">
    <location>
        <begin position="1"/>
        <end position="18"/>
    </location>
</feature>
<name>A0A0F2LXC2_SPOSC</name>
<dbReference type="RefSeq" id="XP_016584789.1">
    <property type="nucleotide sequence ID" value="XM_016730236.1"/>
</dbReference>
<evidence type="ECO:0000259" key="5">
    <source>
        <dbReference type="Pfam" id="PF01494"/>
    </source>
</evidence>
<dbReference type="Gene3D" id="3.50.50.60">
    <property type="entry name" value="FAD/NAD(P)-binding domain"/>
    <property type="match status" value="1"/>
</dbReference>
<evidence type="ECO:0000313" key="6">
    <source>
        <dbReference type="EMBL" id="KJR82113.1"/>
    </source>
</evidence>
<keyword evidence="2" id="KW-0274">FAD</keyword>
<dbReference type="InterPro" id="IPR051704">
    <property type="entry name" value="FAD_aromatic-hydroxylase"/>
</dbReference>